<keyword evidence="2" id="KW-1185">Reference proteome</keyword>
<dbReference type="Pfam" id="PF06910">
    <property type="entry name" value="MEA1"/>
    <property type="match status" value="1"/>
</dbReference>
<evidence type="ECO:0000313" key="2">
    <source>
        <dbReference type="Proteomes" id="UP001479436"/>
    </source>
</evidence>
<evidence type="ECO:0000313" key="1">
    <source>
        <dbReference type="EMBL" id="KAK9764292.1"/>
    </source>
</evidence>
<gene>
    <name evidence="1" type="ORF">K7432_008315</name>
</gene>
<sequence>MLTAESVTTSDIMALIEQLETTEQNFRELNIANVDEQYSELISGDELDATDLGYQALEEDEDEDEGIPEEYQYQRLPQDAAEEYLESTTEPPVLIINPTSSARIPDADLDVIRGVMQSFALPESAVPEWAKVVPEEKWMPKLESSEDKIE</sequence>
<reference evidence="1 2" key="1">
    <citation type="submission" date="2023-04" db="EMBL/GenBank/DDBJ databases">
        <title>Genome of Basidiobolus ranarum AG-B5.</title>
        <authorList>
            <person name="Stajich J.E."/>
            <person name="Carter-House D."/>
            <person name="Gryganskyi A."/>
        </authorList>
    </citation>
    <scope>NUCLEOTIDE SEQUENCE [LARGE SCALE GENOMIC DNA]</scope>
    <source>
        <strain evidence="1 2">AG-B5</strain>
    </source>
</reference>
<dbReference type="EMBL" id="JASJQH010000455">
    <property type="protein sequence ID" value="KAK9764292.1"/>
    <property type="molecule type" value="Genomic_DNA"/>
</dbReference>
<protein>
    <recommendedName>
        <fullName evidence="3">Male-enhanced antigen 1</fullName>
    </recommendedName>
</protein>
<organism evidence="1 2">
    <name type="scientific">Basidiobolus ranarum</name>
    <dbReference type="NCBI Taxonomy" id="34480"/>
    <lineage>
        <taxon>Eukaryota</taxon>
        <taxon>Fungi</taxon>
        <taxon>Fungi incertae sedis</taxon>
        <taxon>Zoopagomycota</taxon>
        <taxon>Entomophthoromycotina</taxon>
        <taxon>Basidiobolomycetes</taxon>
        <taxon>Basidiobolales</taxon>
        <taxon>Basidiobolaceae</taxon>
        <taxon>Basidiobolus</taxon>
    </lineage>
</organism>
<proteinExistence type="predicted"/>
<accession>A0ABR2WRY2</accession>
<dbReference type="Proteomes" id="UP001479436">
    <property type="component" value="Unassembled WGS sequence"/>
</dbReference>
<name>A0ABR2WRY2_9FUNG</name>
<evidence type="ECO:0008006" key="3">
    <source>
        <dbReference type="Google" id="ProtNLM"/>
    </source>
</evidence>
<comment type="caution">
    <text evidence="1">The sequence shown here is derived from an EMBL/GenBank/DDBJ whole genome shotgun (WGS) entry which is preliminary data.</text>
</comment>